<evidence type="ECO:0000256" key="1">
    <source>
        <dbReference type="SAM" id="MobiDB-lite"/>
    </source>
</evidence>
<evidence type="ECO:0000313" key="3">
    <source>
        <dbReference type="EMBL" id="MBB3197274.1"/>
    </source>
</evidence>
<sequence>MQKLSPVKVVAGVIAILMAIAFLVVATRMREGVAGMFAAAQANTAKRSAPSAPPAQPGARASGSRVIPIGVVPAPAPAQPHTPPASAPQR</sequence>
<name>A0ABR6GYY0_9BURK</name>
<dbReference type="RefSeq" id="WP_184295533.1">
    <property type="nucleotide sequence ID" value="NZ_JACHXO010000011.1"/>
</dbReference>
<reference evidence="3 4" key="1">
    <citation type="submission" date="2020-08" db="EMBL/GenBank/DDBJ databases">
        <title>Genomic Encyclopedia of Type Strains, Phase III (KMG-III): the genomes of soil and plant-associated and newly described type strains.</title>
        <authorList>
            <person name="Whitman W."/>
        </authorList>
    </citation>
    <scope>NUCLEOTIDE SEQUENCE [LARGE SCALE GENOMIC DNA]</scope>
    <source>
        <strain evidence="3 4">CECT 7247</strain>
    </source>
</reference>
<keyword evidence="2" id="KW-0472">Membrane</keyword>
<protein>
    <submittedName>
        <fullName evidence="3">Lipopolysaccharide export LptBFGC system permease protein LptF</fullName>
    </submittedName>
</protein>
<organism evidence="3 4">
    <name type="scientific">Roseateles terrae</name>
    <dbReference type="NCBI Taxonomy" id="431060"/>
    <lineage>
        <taxon>Bacteria</taxon>
        <taxon>Pseudomonadati</taxon>
        <taxon>Pseudomonadota</taxon>
        <taxon>Betaproteobacteria</taxon>
        <taxon>Burkholderiales</taxon>
        <taxon>Sphaerotilaceae</taxon>
        <taxon>Roseateles</taxon>
    </lineage>
</organism>
<keyword evidence="4" id="KW-1185">Reference proteome</keyword>
<evidence type="ECO:0000256" key="2">
    <source>
        <dbReference type="SAM" id="Phobius"/>
    </source>
</evidence>
<comment type="caution">
    <text evidence="3">The sequence shown here is derived from an EMBL/GenBank/DDBJ whole genome shotgun (WGS) entry which is preliminary data.</text>
</comment>
<dbReference type="Proteomes" id="UP000574369">
    <property type="component" value="Unassembled WGS sequence"/>
</dbReference>
<feature type="region of interest" description="Disordered" evidence="1">
    <location>
        <begin position="70"/>
        <end position="90"/>
    </location>
</feature>
<keyword evidence="2" id="KW-1133">Transmembrane helix</keyword>
<feature type="transmembrane region" description="Helical" evidence="2">
    <location>
        <begin position="6"/>
        <end position="26"/>
    </location>
</feature>
<accession>A0ABR6GYY0</accession>
<gene>
    <name evidence="3" type="ORF">FHS28_004701</name>
</gene>
<feature type="compositionally biased region" description="Pro residues" evidence="1">
    <location>
        <begin position="74"/>
        <end position="90"/>
    </location>
</feature>
<proteinExistence type="predicted"/>
<keyword evidence="2" id="KW-0812">Transmembrane</keyword>
<feature type="region of interest" description="Disordered" evidence="1">
    <location>
        <begin position="43"/>
        <end position="62"/>
    </location>
</feature>
<dbReference type="EMBL" id="JACHXO010000011">
    <property type="protein sequence ID" value="MBB3197274.1"/>
    <property type="molecule type" value="Genomic_DNA"/>
</dbReference>
<evidence type="ECO:0000313" key="4">
    <source>
        <dbReference type="Proteomes" id="UP000574369"/>
    </source>
</evidence>